<keyword evidence="2" id="KW-0812">Transmembrane</keyword>
<feature type="transmembrane region" description="Helical" evidence="2">
    <location>
        <begin position="268"/>
        <end position="286"/>
    </location>
</feature>
<feature type="region of interest" description="Disordered" evidence="1">
    <location>
        <begin position="289"/>
        <end position="324"/>
    </location>
</feature>
<feature type="compositionally biased region" description="Acidic residues" evidence="1">
    <location>
        <begin position="29"/>
        <end position="48"/>
    </location>
</feature>
<protein>
    <submittedName>
        <fullName evidence="3">Uncharacterized protein</fullName>
    </submittedName>
</protein>
<feature type="transmembrane region" description="Helical" evidence="2">
    <location>
        <begin position="185"/>
        <end position="209"/>
    </location>
</feature>
<sequence length="324" mass="36020">MEAWRLAHPEFGVVEVHFAPVEELRELDPDWPEEDTGQDGDEHEDAGEGPEGGAAESEAPEEGYSGTITEEPRDGIRGRLDAVVQRWEAAKDRGVLVSVDGVPRARMKSVSSTVIDIDRDLKPGKYSPGVAKRNGAHLKVSANTLEEIREITFRDGKDVVIFDPPAGSPAERRYRAMEESPWKRIVYPISAGMGKVGWAIAVLILLPFIQRLVSWLLGLFPDIDWPEIPWPDINLPQINLPSIPWPDINWPDITLPGWVLWMLDNTKLWVPIVIGVVVGIMAVRTARKSRRTRQKWSTGDAEKGTEKDGENEGEEDGGGTKAQD</sequence>
<dbReference type="PATRIC" id="fig|1121362.3.peg.798"/>
<organism evidence="3 4">
    <name type="scientific">Corynebacterium halotolerans YIM 70093 = DSM 44683</name>
    <dbReference type="NCBI Taxonomy" id="1121362"/>
    <lineage>
        <taxon>Bacteria</taxon>
        <taxon>Bacillati</taxon>
        <taxon>Actinomycetota</taxon>
        <taxon>Actinomycetes</taxon>
        <taxon>Mycobacteriales</taxon>
        <taxon>Corynebacteriaceae</taxon>
        <taxon>Corynebacterium</taxon>
    </lineage>
</organism>
<dbReference type="OrthoDB" id="4424087at2"/>
<dbReference type="eggNOG" id="ENOG5030IPI">
    <property type="taxonomic scope" value="Bacteria"/>
</dbReference>
<proteinExistence type="predicted"/>
<evidence type="ECO:0000313" key="4">
    <source>
        <dbReference type="Proteomes" id="UP000011723"/>
    </source>
</evidence>
<dbReference type="KEGG" id="chn:A605_03970"/>
<dbReference type="EMBL" id="CP003697">
    <property type="protein sequence ID" value="AGF71805.1"/>
    <property type="molecule type" value="Genomic_DNA"/>
</dbReference>
<dbReference type="AlphaFoldDB" id="M1NWD3"/>
<keyword evidence="2" id="KW-0472">Membrane</keyword>
<dbReference type="HOGENOM" id="CLU_857157_0_0_11"/>
<evidence type="ECO:0000313" key="3">
    <source>
        <dbReference type="EMBL" id="AGF71805.1"/>
    </source>
</evidence>
<evidence type="ECO:0000256" key="1">
    <source>
        <dbReference type="SAM" id="MobiDB-lite"/>
    </source>
</evidence>
<keyword evidence="2" id="KW-1133">Transmembrane helix</keyword>
<dbReference type="RefSeq" id="WP_015400224.1">
    <property type="nucleotide sequence ID" value="NC_020302.1"/>
</dbReference>
<keyword evidence="4" id="KW-1185">Reference proteome</keyword>
<reference evidence="3 4" key="1">
    <citation type="journal article" date="2012" name="Stand. Genomic Sci.">
        <title>Genome sequence of the halotolerant bacterium Corynebacterium halotolerans type strain YIM 70093(T) (= DSM 44683(T)).</title>
        <authorList>
            <person name="Ruckert C."/>
            <person name="Albersmeier A."/>
            <person name="Al-Dilaimi A."/>
            <person name="Niehaus K."/>
            <person name="Szczepanowski R."/>
            <person name="Kalinowski J."/>
        </authorList>
    </citation>
    <scope>NUCLEOTIDE SEQUENCE [LARGE SCALE GENOMIC DNA]</scope>
    <source>
        <strain evidence="3">YIM 70093</strain>
    </source>
</reference>
<feature type="region of interest" description="Disordered" evidence="1">
    <location>
        <begin position="24"/>
        <end position="76"/>
    </location>
</feature>
<feature type="compositionally biased region" description="Basic and acidic residues" evidence="1">
    <location>
        <begin position="300"/>
        <end position="310"/>
    </location>
</feature>
<feature type="compositionally biased region" description="Low complexity" evidence="1">
    <location>
        <begin position="53"/>
        <end position="66"/>
    </location>
</feature>
<accession>M1NWD3</accession>
<name>M1NWD3_9CORY</name>
<dbReference type="Proteomes" id="UP000011723">
    <property type="component" value="Chromosome"/>
</dbReference>
<dbReference type="STRING" id="1121362.A605_03970"/>
<gene>
    <name evidence="3" type="ORF">A605_03970</name>
</gene>
<evidence type="ECO:0000256" key="2">
    <source>
        <dbReference type="SAM" id="Phobius"/>
    </source>
</evidence>